<evidence type="ECO:0000313" key="3">
    <source>
        <dbReference type="Proteomes" id="UP000574390"/>
    </source>
</evidence>
<dbReference type="AlphaFoldDB" id="A0A7J6R5L4"/>
<evidence type="ECO:0000313" key="2">
    <source>
        <dbReference type="EMBL" id="KAF4715955.1"/>
    </source>
</evidence>
<protein>
    <submittedName>
        <fullName evidence="2">Uncharacterized protein</fullName>
    </submittedName>
</protein>
<sequence length="271" mass="30313">MPSRHCILGIIGLMEMPTGSDPPLPSTGVYVSMPDAELPIGVSGVEVEVKDDGVRIVADLMLNRFDGGQSSIRDLEIRRMAWGKTTPFNKYLEKKNCYTVGRSQDWDKFREAACGNIMFFSPTKTQICVDRDSSDRKGKYSRAKLLLGRLFVDGSHTAQFNISLVLDENRPAGRKIFEEPLNTHNKMRMHSDYGLPLYIEASVLLPPSGGEPTVDQDGPMDLSMKRSHDPLAASVDTGQGDGQLMGRKRARKQSKPRRILEIDRREDDEDN</sequence>
<organism evidence="2 3">
    <name type="scientific">Perkinsus olseni</name>
    <name type="common">Perkinsus atlanticus</name>
    <dbReference type="NCBI Taxonomy" id="32597"/>
    <lineage>
        <taxon>Eukaryota</taxon>
        <taxon>Sar</taxon>
        <taxon>Alveolata</taxon>
        <taxon>Perkinsozoa</taxon>
        <taxon>Perkinsea</taxon>
        <taxon>Perkinsida</taxon>
        <taxon>Perkinsidae</taxon>
        <taxon>Perkinsus</taxon>
    </lineage>
</organism>
<name>A0A7J6R5L4_PEROL</name>
<accession>A0A7J6R5L4</accession>
<feature type="compositionally biased region" description="Basic residues" evidence="1">
    <location>
        <begin position="246"/>
        <end position="257"/>
    </location>
</feature>
<evidence type="ECO:0000256" key="1">
    <source>
        <dbReference type="SAM" id="MobiDB-lite"/>
    </source>
</evidence>
<comment type="caution">
    <text evidence="2">The sequence shown here is derived from an EMBL/GenBank/DDBJ whole genome shotgun (WGS) entry which is preliminary data.</text>
</comment>
<proteinExistence type="predicted"/>
<feature type="region of interest" description="Disordered" evidence="1">
    <location>
        <begin position="208"/>
        <end position="271"/>
    </location>
</feature>
<gene>
    <name evidence="2" type="ORF">FOZ62_025910</name>
</gene>
<dbReference type="EMBL" id="JABANM010024608">
    <property type="protein sequence ID" value="KAF4715955.1"/>
    <property type="molecule type" value="Genomic_DNA"/>
</dbReference>
<reference evidence="2 3" key="1">
    <citation type="submission" date="2020-04" db="EMBL/GenBank/DDBJ databases">
        <title>Perkinsus olseni comparative genomics.</title>
        <authorList>
            <person name="Bogema D.R."/>
        </authorList>
    </citation>
    <scope>NUCLEOTIDE SEQUENCE [LARGE SCALE GENOMIC DNA]</scope>
    <source>
        <strain evidence="2">ATCC PRA-205</strain>
    </source>
</reference>
<dbReference type="Proteomes" id="UP000574390">
    <property type="component" value="Unassembled WGS sequence"/>
</dbReference>